<name>A0ABT2WII7_9BACI</name>
<sequence length="255" mass="28867">MVNITLLSFVIMVVLLVRMFCIARENNICHLTLNYSTFPAGSKKLTIFFISDIHRRIVDNDIIRKVKGKADLVIIGGDLTEKGVPLEKTEVNLSRLNKIAPIYFIWGNNDYEVKEKELRQLFDKYKVTVLENKSVKIQSNHHGAVHLIGIGELSLENDELSIALSDTKKKDFKIVVCHNPEIAQKITKDDCISLLLSGHTHGGQIRIFGFGPYQKGKLHRYGDFDHLISNGYGTTMLPLRLGAHPETHLITIKHK</sequence>
<dbReference type="RefSeq" id="WP_263062197.1">
    <property type="nucleotide sequence ID" value="NZ_JAOUSE010000056.1"/>
</dbReference>
<feature type="domain" description="Calcineurin-like phosphoesterase" evidence="1">
    <location>
        <begin position="46"/>
        <end position="202"/>
    </location>
</feature>
<dbReference type="Gene3D" id="3.60.21.10">
    <property type="match status" value="1"/>
</dbReference>
<comment type="caution">
    <text evidence="2">The sequence shown here is derived from an EMBL/GenBank/DDBJ whole genome shotgun (WGS) entry which is preliminary data.</text>
</comment>
<accession>A0ABT2WII7</accession>
<evidence type="ECO:0000313" key="2">
    <source>
        <dbReference type="EMBL" id="MCU9595493.1"/>
    </source>
</evidence>
<keyword evidence="3" id="KW-1185">Reference proteome</keyword>
<evidence type="ECO:0000313" key="3">
    <source>
        <dbReference type="Proteomes" id="UP001208656"/>
    </source>
</evidence>
<gene>
    <name evidence="2" type="ORF">OEV82_13695</name>
</gene>
<dbReference type="EMBL" id="JAOUSE010000056">
    <property type="protein sequence ID" value="MCU9595493.1"/>
    <property type="molecule type" value="Genomic_DNA"/>
</dbReference>
<reference evidence="2 3" key="1">
    <citation type="submission" date="2022-10" db="EMBL/GenBank/DDBJ databases">
        <title>Description of Fervidibacillus gen. nov. in the family Fervidibacillaceae fam. nov. with two species, Fervidibacillus albus sp. nov., and Fervidibacillus halotolerans sp. nov., isolated from tidal flat sediments.</title>
        <authorList>
            <person name="Kwon K.K."/>
            <person name="Yang S.-H."/>
        </authorList>
    </citation>
    <scope>NUCLEOTIDE SEQUENCE [LARGE SCALE GENOMIC DNA]</scope>
    <source>
        <strain evidence="2 3">DSM 23332</strain>
    </source>
</reference>
<dbReference type="InterPro" id="IPR029052">
    <property type="entry name" value="Metallo-depent_PP-like"/>
</dbReference>
<organism evidence="2 3">
    <name type="scientific">Pallidibacillus thermolactis</name>
    <dbReference type="NCBI Taxonomy" id="251051"/>
    <lineage>
        <taxon>Bacteria</taxon>
        <taxon>Bacillati</taxon>
        <taxon>Bacillota</taxon>
        <taxon>Bacilli</taxon>
        <taxon>Bacillales</taxon>
        <taxon>Bacillaceae</taxon>
        <taxon>Pallidibacillus</taxon>
    </lineage>
</organism>
<dbReference type="InterPro" id="IPR004843">
    <property type="entry name" value="Calcineurin-like_PHP"/>
</dbReference>
<dbReference type="Proteomes" id="UP001208656">
    <property type="component" value="Unassembled WGS sequence"/>
</dbReference>
<dbReference type="PANTHER" id="PTHR31302:SF32">
    <property type="entry name" value="PHOSPHOESTERASE"/>
    <property type="match status" value="1"/>
</dbReference>
<evidence type="ECO:0000259" key="1">
    <source>
        <dbReference type="Pfam" id="PF00149"/>
    </source>
</evidence>
<proteinExistence type="predicted"/>
<protein>
    <submittedName>
        <fullName evidence="2">Metallophosphoesterase</fullName>
    </submittedName>
</protein>
<dbReference type="SUPFAM" id="SSF56300">
    <property type="entry name" value="Metallo-dependent phosphatases"/>
    <property type="match status" value="1"/>
</dbReference>
<dbReference type="PANTHER" id="PTHR31302">
    <property type="entry name" value="TRANSMEMBRANE PROTEIN WITH METALLOPHOSPHOESTERASE DOMAIN-RELATED"/>
    <property type="match status" value="1"/>
</dbReference>
<dbReference type="InterPro" id="IPR051158">
    <property type="entry name" value="Metallophosphoesterase_sf"/>
</dbReference>
<dbReference type="Pfam" id="PF00149">
    <property type="entry name" value="Metallophos"/>
    <property type="match status" value="1"/>
</dbReference>